<dbReference type="PATRIC" id="fig|113653.22.peg.1655"/>
<evidence type="ECO:0000313" key="6">
    <source>
        <dbReference type="Proteomes" id="UP000034723"/>
    </source>
</evidence>
<dbReference type="FunFam" id="3.40.50.720:FF:000311">
    <property type="entry name" value="Ornithine cyclodeaminase"/>
    <property type="match status" value="1"/>
</dbReference>
<dbReference type="InterPro" id="IPR036291">
    <property type="entry name" value="NAD(P)-bd_dom_sf"/>
</dbReference>
<keyword evidence="2 3" id="KW-0520">NAD</keyword>
<feature type="binding site" evidence="3">
    <location>
        <position position="290"/>
    </location>
    <ligand>
        <name>NAD(+)</name>
        <dbReference type="ChEBI" id="CHEBI:57540"/>
    </ligand>
</feature>
<dbReference type="OrthoDB" id="21421at2157"/>
<reference evidence="5 6" key="1">
    <citation type="submission" date="2015-04" db="EMBL/GenBank/DDBJ databases">
        <title>The complete genome sequence of the hyperthermophilic, obligate iron-reducing archaeon Geoglobus ahangari strain 234T.</title>
        <authorList>
            <person name="Manzella M.P."/>
            <person name="Holmes D.E."/>
            <person name="Rocheleau J.M."/>
            <person name="Chung A."/>
            <person name="Reguera G."/>
            <person name="Kashefi K."/>
        </authorList>
    </citation>
    <scope>NUCLEOTIDE SEQUENCE [LARGE SCALE GENOMIC DNA]</scope>
    <source>
        <strain evidence="5 6">234</strain>
    </source>
</reference>
<dbReference type="FunFam" id="3.30.1780.10:FF:000002">
    <property type="entry name" value="Ornithine cyclodeaminase"/>
    <property type="match status" value="1"/>
</dbReference>
<comment type="catalytic activity">
    <reaction evidence="3">
        <text>L-alanine + NAD(+) + H2O = pyruvate + NH4(+) + NADH + H(+)</text>
        <dbReference type="Rhea" id="RHEA:18405"/>
        <dbReference type="ChEBI" id="CHEBI:15361"/>
        <dbReference type="ChEBI" id="CHEBI:15377"/>
        <dbReference type="ChEBI" id="CHEBI:15378"/>
        <dbReference type="ChEBI" id="CHEBI:28938"/>
        <dbReference type="ChEBI" id="CHEBI:57540"/>
        <dbReference type="ChEBI" id="CHEBI:57945"/>
        <dbReference type="ChEBI" id="CHEBI:57972"/>
        <dbReference type="EC" id="1.4.1.1"/>
    </reaction>
</comment>
<protein>
    <recommendedName>
        <fullName evidence="3 4">Alanine dehydrogenase</fullName>
        <shortName evidence="3">AlaDH</shortName>
        <ecNumber evidence="3 4">1.4.1.1</ecNumber>
    </recommendedName>
</protein>
<evidence type="ECO:0000256" key="2">
    <source>
        <dbReference type="ARBA" id="ARBA00023027"/>
    </source>
</evidence>
<dbReference type="Proteomes" id="UP000034723">
    <property type="component" value="Chromosome"/>
</dbReference>
<evidence type="ECO:0000256" key="1">
    <source>
        <dbReference type="ARBA" id="ARBA00023002"/>
    </source>
</evidence>
<accession>A0A0F7IDQ6</accession>
<dbReference type="GO" id="GO:0051287">
    <property type="term" value="F:NAD binding"/>
    <property type="evidence" value="ECO:0007669"/>
    <property type="project" value="UniProtKB-UniRule"/>
</dbReference>
<dbReference type="Gene3D" id="3.40.50.720">
    <property type="entry name" value="NAD(P)-binding Rossmann-like Domain"/>
    <property type="match status" value="1"/>
</dbReference>
<comment type="function">
    <text evidence="3">Catalyzes the NAD(+)-dependent oxidative deamination of L-alanine to pyruvate, and the reverse reaction, the reductive amination of pyruvate.</text>
</comment>
<evidence type="ECO:0000313" key="5">
    <source>
        <dbReference type="EMBL" id="AKG91034.1"/>
    </source>
</evidence>
<keyword evidence="3" id="KW-0547">Nucleotide-binding</keyword>
<dbReference type="Pfam" id="PF02423">
    <property type="entry name" value="OCD_Mu_crystall"/>
    <property type="match status" value="1"/>
</dbReference>
<organism evidence="5 6">
    <name type="scientific">Geoglobus ahangari</name>
    <dbReference type="NCBI Taxonomy" id="113653"/>
    <lineage>
        <taxon>Archaea</taxon>
        <taxon>Methanobacteriati</taxon>
        <taxon>Methanobacteriota</taxon>
        <taxon>Archaeoglobi</taxon>
        <taxon>Archaeoglobales</taxon>
        <taxon>Archaeoglobaceae</taxon>
        <taxon>Geoglobus</taxon>
    </lineage>
</organism>
<keyword evidence="1 3" id="KW-0560">Oxidoreductase</keyword>
<feature type="binding site" evidence="3">
    <location>
        <begin position="217"/>
        <end position="219"/>
    </location>
    <ligand>
        <name>NAD(+)</name>
        <dbReference type="ChEBI" id="CHEBI:57540"/>
    </ligand>
</feature>
<feature type="active site" description="Proton donor/acceptor" evidence="3">
    <location>
        <position position="65"/>
    </location>
</feature>
<dbReference type="SUPFAM" id="SSF51735">
    <property type="entry name" value="NAD(P)-binding Rossmann-fold domains"/>
    <property type="match status" value="1"/>
</dbReference>
<dbReference type="InterPro" id="IPR012742">
    <property type="entry name" value="Ala_DH_archaeglobus"/>
</dbReference>
<dbReference type="InterPro" id="IPR028609">
    <property type="entry name" value="AlaDH_arch-typ"/>
</dbReference>
<proteinExistence type="inferred from homology"/>
<dbReference type="EMBL" id="CP011267">
    <property type="protein sequence ID" value="AKG91034.1"/>
    <property type="molecule type" value="Genomic_DNA"/>
</dbReference>
<dbReference type="AlphaFoldDB" id="A0A0F7IDQ6"/>
<dbReference type="Gene3D" id="3.30.1780.10">
    <property type="entry name" value="ornithine cyclodeaminase, domain 1"/>
    <property type="match status" value="1"/>
</dbReference>
<name>A0A0F7IDQ6_9EURY</name>
<keyword evidence="5" id="KW-0456">Lyase</keyword>
<dbReference type="STRING" id="113653.GAH_01682"/>
<dbReference type="PANTHER" id="PTHR13812:SF19">
    <property type="entry name" value="KETIMINE REDUCTASE MU-CRYSTALLIN"/>
    <property type="match status" value="1"/>
</dbReference>
<dbReference type="InParanoid" id="A0A0F7IDQ6"/>
<sequence>METLILSRDDVESILTMEMCMRAVEHAFELHGKGLTQMPAKIYLTFEKGDLRAMPAYIEGHAGIKWVNSHPHNREKGLPTVMALLIYNDPETGFPLAVMDATHITNMRTGAAGGIAAKYLARKDSRVFGFVGCGMQARTQLLALKEVFDVEVVKCYDLNESVAREFASFASELGIDAKVTGLQDACSCDVLTTTTPSREPVVKDEWIGEGVHINAIGADAPGKQELESSILKRAKVVVDDYEQAIHSGEVNVPISKGEMRKEDIYASIGEIVAGLKPGRESEKEITIFDSTGLAIQDIATATLVYERAVELGKGVRFRFF</sequence>
<dbReference type="KEGG" id="gah:GAH_01682"/>
<feature type="binding site" evidence="3">
    <location>
        <position position="223"/>
    </location>
    <ligand>
        <name>NAD(+)</name>
        <dbReference type="ChEBI" id="CHEBI:57540"/>
    </ligand>
</feature>
<dbReference type="GO" id="GO:0006522">
    <property type="term" value="P:alanine metabolic process"/>
    <property type="evidence" value="ECO:0007669"/>
    <property type="project" value="UniProtKB-UniRule"/>
</dbReference>
<feature type="binding site" evidence="3">
    <location>
        <begin position="135"/>
        <end position="136"/>
    </location>
    <ligand>
        <name>NAD(+)</name>
        <dbReference type="ChEBI" id="CHEBI:57540"/>
    </ligand>
</feature>
<dbReference type="EC" id="1.4.1.1" evidence="3 4"/>
<dbReference type="InterPro" id="IPR023401">
    <property type="entry name" value="ODC_N"/>
</dbReference>
<dbReference type="GO" id="GO:0005737">
    <property type="term" value="C:cytoplasm"/>
    <property type="evidence" value="ECO:0007669"/>
    <property type="project" value="TreeGrafter"/>
</dbReference>
<dbReference type="GO" id="GO:0000286">
    <property type="term" value="F:alanine dehydrogenase activity"/>
    <property type="evidence" value="ECO:0007669"/>
    <property type="project" value="UniProtKB-UniRule"/>
</dbReference>
<comment type="caution">
    <text evidence="3">Lacks conserved residue(s) required for the propagation of feature annotation.</text>
</comment>
<dbReference type="RefSeq" id="WP_048096065.1">
    <property type="nucleotide sequence ID" value="NZ_CP011267.1"/>
</dbReference>
<comment type="similarity">
    <text evidence="3">Belongs to the ornithine cyclodeaminase/mu-crystallin family. Archaeal alanine dehydrogenase subfamily.</text>
</comment>
<gene>
    <name evidence="3" type="primary">ala</name>
    <name evidence="5" type="ORF">GAH_01682</name>
</gene>
<dbReference type="NCBIfam" id="TIGR02371">
    <property type="entry name" value="ala_DH_arch"/>
    <property type="match status" value="1"/>
</dbReference>
<evidence type="ECO:0000256" key="3">
    <source>
        <dbReference type="HAMAP-Rule" id="MF_00935"/>
    </source>
</evidence>
<dbReference type="InterPro" id="IPR003462">
    <property type="entry name" value="ODC_Mu_crystall"/>
</dbReference>
<dbReference type="PANTHER" id="PTHR13812">
    <property type="entry name" value="KETIMINE REDUCTASE MU-CRYSTALLIN"/>
    <property type="match status" value="1"/>
</dbReference>
<dbReference type="GO" id="GO:0016829">
    <property type="term" value="F:lyase activity"/>
    <property type="evidence" value="ECO:0007669"/>
    <property type="project" value="UniProtKB-KW"/>
</dbReference>
<dbReference type="PIRSF" id="PIRSF001439">
    <property type="entry name" value="CryM"/>
    <property type="match status" value="1"/>
</dbReference>
<dbReference type="GeneID" id="24804251"/>
<dbReference type="HOGENOM" id="CLU_042088_3_1_2"/>
<dbReference type="HAMAP" id="MF_00935">
    <property type="entry name" value="AlaDH_arch"/>
    <property type="match status" value="1"/>
</dbReference>
<keyword evidence="6" id="KW-1185">Reference proteome</keyword>
<feature type="binding site" evidence="3">
    <location>
        <position position="108"/>
    </location>
    <ligand>
        <name>NAD(+)</name>
        <dbReference type="ChEBI" id="CHEBI:57540"/>
    </ligand>
</feature>
<evidence type="ECO:0000256" key="4">
    <source>
        <dbReference type="NCBIfam" id="TIGR02371"/>
    </source>
</evidence>